<dbReference type="Pfam" id="PF14524">
    <property type="entry name" value="Wzt_C"/>
    <property type="match status" value="1"/>
</dbReference>
<dbReference type="InterPro" id="IPR027417">
    <property type="entry name" value="P-loop_NTPase"/>
</dbReference>
<dbReference type="GO" id="GO:0005524">
    <property type="term" value="F:ATP binding"/>
    <property type="evidence" value="ECO:0007669"/>
    <property type="project" value="UniProtKB-KW"/>
</dbReference>
<dbReference type="InterPro" id="IPR003593">
    <property type="entry name" value="AAA+_ATPase"/>
</dbReference>
<name>A0A5C1EAD9_9RHOO</name>
<dbReference type="CDD" id="cd10147">
    <property type="entry name" value="Wzt_C-like"/>
    <property type="match status" value="1"/>
</dbReference>
<evidence type="ECO:0000256" key="3">
    <source>
        <dbReference type="ARBA" id="ARBA00022475"/>
    </source>
</evidence>
<dbReference type="RefSeq" id="WP_149425927.1">
    <property type="nucleotide sequence ID" value="NZ_CP022579.1"/>
</dbReference>
<dbReference type="PANTHER" id="PTHR46743">
    <property type="entry name" value="TEICHOIC ACIDS EXPORT ATP-BINDING PROTEIN TAGH"/>
    <property type="match status" value="1"/>
</dbReference>
<keyword evidence="5 7" id="KW-0067">ATP-binding</keyword>
<dbReference type="Proteomes" id="UP000323671">
    <property type="component" value="Chromosome"/>
</dbReference>
<keyword evidence="4" id="KW-0547">Nucleotide-binding</keyword>
<evidence type="ECO:0000313" key="7">
    <source>
        <dbReference type="EMBL" id="QEL65870.1"/>
    </source>
</evidence>
<dbReference type="GO" id="GO:0016020">
    <property type="term" value="C:membrane"/>
    <property type="evidence" value="ECO:0007669"/>
    <property type="project" value="InterPro"/>
</dbReference>
<dbReference type="PANTHER" id="PTHR46743:SF2">
    <property type="entry name" value="TEICHOIC ACIDS EXPORT ATP-BINDING PROTEIN TAGH"/>
    <property type="match status" value="1"/>
</dbReference>
<feature type="domain" description="ABC transporter" evidence="6">
    <location>
        <begin position="7"/>
        <end position="248"/>
    </location>
</feature>
<keyword evidence="8" id="KW-1185">Reference proteome</keyword>
<protein>
    <submittedName>
        <fullName evidence="7">Lipopolysaccharide transport system ATP-binding protein</fullName>
    </submittedName>
</protein>
<dbReference type="Gene3D" id="3.40.50.300">
    <property type="entry name" value="P-loop containing nucleotide triphosphate hydrolases"/>
    <property type="match status" value="1"/>
</dbReference>
<dbReference type="CDD" id="cd03220">
    <property type="entry name" value="ABC_KpsT_Wzt"/>
    <property type="match status" value="1"/>
</dbReference>
<evidence type="ECO:0000256" key="2">
    <source>
        <dbReference type="ARBA" id="ARBA00022448"/>
    </source>
</evidence>
<proteinExistence type="inferred from homology"/>
<dbReference type="Pfam" id="PF00005">
    <property type="entry name" value="ABC_tran"/>
    <property type="match status" value="1"/>
</dbReference>
<dbReference type="GO" id="GO:0016887">
    <property type="term" value="F:ATP hydrolysis activity"/>
    <property type="evidence" value="ECO:0007669"/>
    <property type="project" value="InterPro"/>
</dbReference>
<dbReference type="EMBL" id="CP022579">
    <property type="protein sequence ID" value="QEL65870.1"/>
    <property type="molecule type" value="Genomic_DNA"/>
</dbReference>
<evidence type="ECO:0000259" key="6">
    <source>
        <dbReference type="PROSITE" id="PS50893"/>
    </source>
</evidence>
<evidence type="ECO:0000256" key="4">
    <source>
        <dbReference type="ARBA" id="ARBA00022741"/>
    </source>
</evidence>
<evidence type="ECO:0000256" key="5">
    <source>
        <dbReference type="ARBA" id="ARBA00022840"/>
    </source>
</evidence>
<dbReference type="InterPro" id="IPR050683">
    <property type="entry name" value="Bact_Polysacc_Export_ATP-bd"/>
</dbReference>
<keyword evidence="3" id="KW-0472">Membrane</keyword>
<dbReference type="InterPro" id="IPR015860">
    <property type="entry name" value="ABC_transpr_TagH-like"/>
</dbReference>
<dbReference type="SUPFAM" id="SSF52540">
    <property type="entry name" value="P-loop containing nucleoside triphosphate hydrolases"/>
    <property type="match status" value="1"/>
</dbReference>
<evidence type="ECO:0000313" key="8">
    <source>
        <dbReference type="Proteomes" id="UP000323671"/>
    </source>
</evidence>
<dbReference type="PROSITE" id="PS50893">
    <property type="entry name" value="ABC_TRANSPORTER_2"/>
    <property type="match status" value="1"/>
</dbReference>
<evidence type="ECO:0000256" key="1">
    <source>
        <dbReference type="ARBA" id="ARBA00005417"/>
    </source>
</evidence>
<dbReference type="SMART" id="SM00382">
    <property type="entry name" value="AAA"/>
    <property type="match status" value="1"/>
</dbReference>
<reference evidence="7 8" key="1">
    <citation type="submission" date="2017-07" db="EMBL/GenBank/DDBJ databases">
        <title>Complete genome sequence of Oryzomicrobium terrae TPP412.</title>
        <authorList>
            <person name="Chiu L.-W."/>
            <person name="Lo K.-J."/>
            <person name="Tsai Y.-M."/>
            <person name="Lin S.-S."/>
            <person name="Kuo C.-H."/>
            <person name="Liu C.-T."/>
        </authorList>
    </citation>
    <scope>NUCLEOTIDE SEQUENCE [LARGE SCALE GENOMIC DNA]</scope>
    <source>
        <strain evidence="7 8">TPP412</strain>
    </source>
</reference>
<dbReference type="KEGG" id="otr:OTERR_23940"/>
<comment type="similarity">
    <text evidence="1">Belongs to the ABC transporter superfamily.</text>
</comment>
<accession>A0A5C1EAD9</accession>
<keyword evidence="2" id="KW-0813">Transport</keyword>
<dbReference type="GO" id="GO:0140359">
    <property type="term" value="F:ABC-type transporter activity"/>
    <property type="evidence" value="ECO:0007669"/>
    <property type="project" value="InterPro"/>
</dbReference>
<organism evidence="7 8">
    <name type="scientific">Oryzomicrobium terrae</name>
    <dbReference type="NCBI Taxonomy" id="1735038"/>
    <lineage>
        <taxon>Bacteria</taxon>
        <taxon>Pseudomonadati</taxon>
        <taxon>Pseudomonadota</taxon>
        <taxon>Betaproteobacteria</taxon>
        <taxon>Rhodocyclales</taxon>
        <taxon>Rhodocyclaceae</taxon>
        <taxon>Oryzomicrobium</taxon>
    </lineage>
</organism>
<gene>
    <name evidence="7" type="ORF">OTERR_23940</name>
</gene>
<keyword evidence="3" id="KW-1003">Cell membrane</keyword>
<dbReference type="InterPro" id="IPR003439">
    <property type="entry name" value="ABC_transporter-like_ATP-bd"/>
</dbReference>
<dbReference type="InterPro" id="IPR029439">
    <property type="entry name" value="Wzt_C"/>
</dbReference>
<dbReference type="Gene3D" id="2.70.50.60">
    <property type="entry name" value="abc- transporter (atp binding component) like domain"/>
    <property type="match status" value="1"/>
</dbReference>
<sequence>MSSDPIISIKKISKKFPIFTHPLHALIYRISGGLAGKGKTFAALTDISLDIQRGETFGIIGHNGSGKSTLLQLICNIRRPTSGTIQTNGRVGALLELGAGFHPELTGRENVFILGAIYGFNQQQMQEKFDEINRFADIGDFIDQPIKRYSSGMYVRLAFAAAVCIEPDILVIDEALAVGDIRFQKKCFQFIQERKKTGLTVILVSHDLEQIRLLCDRVLLLSHGRIDYVGPPQTAIRTYRNKVSCSLKEISTEATRLSASWLKNIKISDTSGNQRTEFSTGENIQIKATLVPQKKLEHCNFSLQLRTVEGAKVYSWGTFNQDMGIWANKVTASTTWDRCFPAQNPVTINFDLKGLLGPGKYEVQVIVSQEEVRGFGAQEILFWIEEAAFFTVSPRGEHYHFGGICDLQASAFVTAS</sequence>
<dbReference type="AlphaFoldDB" id="A0A5C1EAD9"/>